<dbReference type="GO" id="GO:0045893">
    <property type="term" value="P:positive regulation of DNA-templated transcription"/>
    <property type="evidence" value="ECO:0007669"/>
    <property type="project" value="UniProtKB-ARBA"/>
</dbReference>
<dbReference type="GO" id="GO:0003677">
    <property type="term" value="F:DNA binding"/>
    <property type="evidence" value="ECO:0007669"/>
    <property type="project" value="UniProtKB-KW"/>
</dbReference>
<keyword evidence="2" id="KW-0677">Repeat</keyword>
<dbReference type="PROSITE" id="PS51294">
    <property type="entry name" value="HTH_MYB"/>
    <property type="match status" value="2"/>
</dbReference>
<dbReference type="InterPro" id="IPR001005">
    <property type="entry name" value="SANT/Myb"/>
</dbReference>
<dbReference type="GO" id="GO:0005634">
    <property type="term" value="C:nucleus"/>
    <property type="evidence" value="ECO:0007669"/>
    <property type="project" value="UniProtKB-SubCell"/>
</dbReference>
<evidence type="ECO:0000256" key="8">
    <source>
        <dbReference type="SAM" id="MobiDB-lite"/>
    </source>
</evidence>
<keyword evidence="5" id="KW-0010">Activator</keyword>
<feature type="domain" description="Myb-like" evidence="9">
    <location>
        <begin position="37"/>
        <end position="86"/>
    </location>
</feature>
<evidence type="ECO:0000256" key="6">
    <source>
        <dbReference type="ARBA" id="ARBA00023163"/>
    </source>
</evidence>
<evidence type="ECO:0000313" key="11">
    <source>
        <dbReference type="EMBL" id="KAK6928938.1"/>
    </source>
</evidence>
<feature type="domain" description="HTH myb-type" evidence="10">
    <location>
        <begin position="37"/>
        <end position="86"/>
    </location>
</feature>
<feature type="compositionally biased region" description="Polar residues" evidence="8">
    <location>
        <begin position="293"/>
        <end position="308"/>
    </location>
</feature>
<dbReference type="Proteomes" id="UP001370490">
    <property type="component" value="Unassembled WGS sequence"/>
</dbReference>
<feature type="domain" description="Myb-like" evidence="9">
    <location>
        <begin position="87"/>
        <end position="137"/>
    </location>
</feature>
<keyword evidence="7" id="KW-0539">Nucleus</keyword>
<proteinExistence type="predicted"/>
<dbReference type="GO" id="GO:0048235">
    <property type="term" value="P:pollen sperm cell differentiation"/>
    <property type="evidence" value="ECO:0007669"/>
    <property type="project" value="UniProtKB-ARBA"/>
</dbReference>
<protein>
    <submittedName>
        <fullName evidence="11">SANT/Myb domain</fullName>
    </submittedName>
</protein>
<dbReference type="GO" id="GO:0040008">
    <property type="term" value="P:regulation of growth"/>
    <property type="evidence" value="ECO:0007669"/>
    <property type="project" value="UniProtKB-ARBA"/>
</dbReference>
<feature type="region of interest" description="Disordered" evidence="8">
    <location>
        <begin position="282"/>
        <end position="318"/>
    </location>
</feature>
<organism evidence="11 12">
    <name type="scientific">Dillenia turbinata</name>
    <dbReference type="NCBI Taxonomy" id="194707"/>
    <lineage>
        <taxon>Eukaryota</taxon>
        <taxon>Viridiplantae</taxon>
        <taxon>Streptophyta</taxon>
        <taxon>Embryophyta</taxon>
        <taxon>Tracheophyta</taxon>
        <taxon>Spermatophyta</taxon>
        <taxon>Magnoliopsida</taxon>
        <taxon>eudicotyledons</taxon>
        <taxon>Gunneridae</taxon>
        <taxon>Pentapetalae</taxon>
        <taxon>Dilleniales</taxon>
        <taxon>Dilleniaceae</taxon>
        <taxon>Dillenia</taxon>
    </lineage>
</organism>
<evidence type="ECO:0000313" key="12">
    <source>
        <dbReference type="Proteomes" id="UP001370490"/>
    </source>
</evidence>
<dbReference type="EMBL" id="JBAMMX010000013">
    <property type="protein sequence ID" value="KAK6928938.1"/>
    <property type="molecule type" value="Genomic_DNA"/>
</dbReference>
<dbReference type="CDD" id="cd00167">
    <property type="entry name" value="SANT"/>
    <property type="match status" value="2"/>
</dbReference>
<evidence type="ECO:0000256" key="1">
    <source>
        <dbReference type="ARBA" id="ARBA00004123"/>
    </source>
</evidence>
<keyword evidence="3" id="KW-0805">Transcription regulation</keyword>
<dbReference type="PANTHER" id="PTHR47995:SF18">
    <property type="entry name" value="TRANSCRIPTION FACTOR MYB65"/>
    <property type="match status" value="1"/>
</dbReference>
<keyword evidence="6" id="KW-0804">Transcription</keyword>
<feature type="region of interest" description="Disordered" evidence="8">
    <location>
        <begin position="386"/>
        <end position="406"/>
    </location>
</feature>
<evidence type="ECO:0000256" key="5">
    <source>
        <dbReference type="ARBA" id="ARBA00023159"/>
    </source>
</evidence>
<evidence type="ECO:0000256" key="3">
    <source>
        <dbReference type="ARBA" id="ARBA00023015"/>
    </source>
</evidence>
<dbReference type="FunFam" id="1.10.10.60:FF:000001">
    <property type="entry name" value="MYB-related transcription factor"/>
    <property type="match status" value="1"/>
</dbReference>
<reference evidence="11 12" key="1">
    <citation type="submission" date="2023-12" db="EMBL/GenBank/DDBJ databases">
        <title>A high-quality genome assembly for Dillenia turbinata (Dilleniales).</title>
        <authorList>
            <person name="Chanderbali A."/>
        </authorList>
    </citation>
    <scope>NUCLEOTIDE SEQUENCE [LARGE SCALE GENOMIC DNA]</scope>
    <source>
        <strain evidence="11">LSX21</strain>
        <tissue evidence="11">Leaf</tissue>
    </source>
</reference>
<dbReference type="AlphaFoldDB" id="A0AAN8ZCT1"/>
<evidence type="ECO:0000259" key="9">
    <source>
        <dbReference type="PROSITE" id="PS50090"/>
    </source>
</evidence>
<sequence length="561" mass="60914">MSRTINESDDSMLSKDPKSPLGDEGNSGGITNGAGVLKKGPWTSAEDAILMDYVKKHGEGNWNAVQKHSGLYRCGKSCRLRWANHLRPNLKKGAFTPEEERLIIELHAKMGNKWARMAAHLPGRTDNEIKNYWNTRVKRRHRAGLPLYPPEVCLQALHKSQRSQTSCGTSGGGQGHLDLMQHGYEIPSVPFDSLKAYQGILPCVPEFPDVSADDMLMKGIGSSQYYSFMPPTTHCQKRLRESIDALSDFDGSITSGLQSLNQSQNTCDKIVRSFGLTFPYDPDPTAKNPLPSGATQGGHSLSNGNFSASKPDLGPLKSELPSLQYPETDLGSWGTPSPPPLLELVDTFIQSPPGTGTVQIDCVSPHNSGLLDELIHESKMLCSTKIQSSDKSSSSSTFAPGDAADSSTLNMCEREWNANGDPVSPQGHSTALLIFNDSTPISVSGRPADEHPPAETFTGSSVKSEPVDHFFTSEEERKKIFTDLNASRPDALLASDWFGCSTLCVKDQVIMTDAIAALLGDDFSSNYKDMVAETHTSSQGWGLGSCEWSNMPAVCQMSELP</sequence>
<comment type="subcellular location">
    <subcellularLocation>
        <location evidence="1">Nucleus</location>
    </subcellularLocation>
</comment>
<feature type="domain" description="HTH myb-type" evidence="10">
    <location>
        <begin position="87"/>
        <end position="141"/>
    </location>
</feature>
<dbReference type="PROSITE" id="PS50090">
    <property type="entry name" value="MYB_LIKE"/>
    <property type="match status" value="2"/>
</dbReference>
<keyword evidence="4" id="KW-0238">DNA-binding</keyword>
<evidence type="ECO:0000256" key="4">
    <source>
        <dbReference type="ARBA" id="ARBA00023125"/>
    </source>
</evidence>
<feature type="region of interest" description="Disordered" evidence="8">
    <location>
        <begin position="1"/>
        <end position="37"/>
    </location>
</feature>
<keyword evidence="12" id="KW-1185">Reference proteome</keyword>
<dbReference type="InterPro" id="IPR017930">
    <property type="entry name" value="Myb_dom"/>
</dbReference>
<dbReference type="SUPFAM" id="SSF46689">
    <property type="entry name" value="Homeodomain-like"/>
    <property type="match status" value="1"/>
</dbReference>
<name>A0AAN8ZCT1_9MAGN</name>
<feature type="region of interest" description="Disordered" evidence="8">
    <location>
        <begin position="442"/>
        <end position="462"/>
    </location>
</feature>
<comment type="caution">
    <text evidence="11">The sequence shown here is derived from an EMBL/GenBank/DDBJ whole genome shotgun (WGS) entry which is preliminary data.</text>
</comment>
<gene>
    <name evidence="11" type="ORF">RJ641_005143</name>
</gene>
<dbReference type="PANTHER" id="PTHR47995">
    <property type="entry name" value="TRANSCRIPTION FACTOR MYB33-RELATED"/>
    <property type="match status" value="1"/>
</dbReference>
<dbReference type="FunFam" id="1.10.10.60:FF:000119">
    <property type="entry name" value="Transcription factor GAMYB"/>
    <property type="match status" value="1"/>
</dbReference>
<accession>A0AAN8ZCT1</accession>
<evidence type="ECO:0000256" key="7">
    <source>
        <dbReference type="ARBA" id="ARBA00023242"/>
    </source>
</evidence>
<dbReference type="SMART" id="SM00717">
    <property type="entry name" value="SANT"/>
    <property type="match status" value="2"/>
</dbReference>
<evidence type="ECO:0000259" key="10">
    <source>
        <dbReference type="PROSITE" id="PS51294"/>
    </source>
</evidence>
<dbReference type="Gene3D" id="1.10.10.60">
    <property type="entry name" value="Homeodomain-like"/>
    <property type="match status" value="2"/>
</dbReference>
<evidence type="ECO:0000256" key="2">
    <source>
        <dbReference type="ARBA" id="ARBA00022737"/>
    </source>
</evidence>
<dbReference type="Pfam" id="PF00249">
    <property type="entry name" value="Myb_DNA-binding"/>
    <property type="match status" value="2"/>
</dbReference>
<dbReference type="InterPro" id="IPR009057">
    <property type="entry name" value="Homeodomain-like_sf"/>
</dbReference>